<feature type="transmembrane region" description="Helical" evidence="7">
    <location>
        <begin position="341"/>
        <end position="365"/>
    </location>
</feature>
<evidence type="ECO:0000256" key="1">
    <source>
        <dbReference type="ARBA" id="ARBA00004651"/>
    </source>
</evidence>
<dbReference type="PANTHER" id="PTHR30250">
    <property type="entry name" value="PST FAMILY PREDICTED COLANIC ACID TRANSPORTER"/>
    <property type="match status" value="1"/>
</dbReference>
<dbReference type="GO" id="GO:0005886">
    <property type="term" value="C:plasma membrane"/>
    <property type="evidence" value="ECO:0007669"/>
    <property type="project" value="UniProtKB-SubCell"/>
</dbReference>
<sequence length="497" mass="54700">MQTTAEEHLDPTSEITLEGVKARAVRGVAVLTGRTFILSVISLTATGFLTVFLEPAEFGVFFIISAIVNFLAYFSDVGLAAALIQKKESVSDEELRTTFTIQQVLVISLFFLLIVATPFLESYYSLSPEGKILLYALGLSLFLSSLKTIPSVLLERELDFPKLVLPQVLENVVYNIVAVYLAWRGFGIASFTYAVLARGFVGLTAIYILKPWLPGISFDKKSLKKLLSFGVPYQANTLLATIKDDGMTAFLGGILGATGIGLLGWSQKWAYMPLRLFMDHVLKVTFPAFSRMQDNREHLTRAINRSIFFVCFLVFPATAGLLVLAPLLIKIIPRYDKWELALLPLMLVSVNTFFAAATTQITNLFNAIGKIKTTFKLMIMWTVLTWGLVPFLGKMYGVNGAAVGYALVGLSSVIALYAGHKVVSYNFFESIIKPAIGTVVMLLVLLLIRSVLPAELSSVWIMIGIGSIFYFVTMYFLVGSSILVDAKKGVKSIFSRG</sequence>
<dbReference type="AlphaFoldDB" id="A0A0G0MIY6"/>
<comment type="caution">
    <text evidence="8">The sequence shown here is derived from an EMBL/GenBank/DDBJ whole genome shotgun (WGS) entry which is preliminary data.</text>
</comment>
<evidence type="ECO:0000256" key="7">
    <source>
        <dbReference type="SAM" id="Phobius"/>
    </source>
</evidence>
<proteinExistence type="inferred from homology"/>
<feature type="transmembrane region" description="Helical" evidence="7">
    <location>
        <begin position="246"/>
        <end position="265"/>
    </location>
</feature>
<comment type="similarity">
    <text evidence="2">Belongs to the polysaccharide synthase family.</text>
</comment>
<keyword evidence="3" id="KW-1003">Cell membrane</keyword>
<name>A0A0G0MIY6_9BACT</name>
<comment type="subcellular location">
    <subcellularLocation>
        <location evidence="1">Cell membrane</location>
        <topology evidence="1">Multi-pass membrane protein</topology>
    </subcellularLocation>
</comment>
<feature type="transmembrane region" description="Helical" evidence="7">
    <location>
        <begin position="377"/>
        <end position="396"/>
    </location>
</feature>
<dbReference type="PANTHER" id="PTHR30250:SF10">
    <property type="entry name" value="LIPOPOLYSACCHARIDE BIOSYNTHESIS PROTEIN WZXC"/>
    <property type="match status" value="1"/>
</dbReference>
<keyword evidence="4 7" id="KW-0812">Transmembrane</keyword>
<accession>A0A0G0MIY6</accession>
<feature type="transmembrane region" description="Helical" evidence="7">
    <location>
        <begin position="99"/>
        <end position="120"/>
    </location>
</feature>
<evidence type="ECO:0000256" key="4">
    <source>
        <dbReference type="ARBA" id="ARBA00022692"/>
    </source>
</evidence>
<evidence type="ECO:0000313" key="8">
    <source>
        <dbReference type="EMBL" id="KKR00341.1"/>
    </source>
</evidence>
<dbReference type="Pfam" id="PF13440">
    <property type="entry name" value="Polysacc_synt_3"/>
    <property type="match status" value="1"/>
</dbReference>
<feature type="transmembrane region" description="Helical" evidence="7">
    <location>
        <begin position="132"/>
        <end position="152"/>
    </location>
</feature>
<gene>
    <name evidence="8" type="ORF">UT24_C0013G0007</name>
</gene>
<protein>
    <submittedName>
        <fullName evidence="8">Polysaccharide biosynthesis protein</fullName>
    </submittedName>
</protein>
<reference evidence="8 9" key="1">
    <citation type="journal article" date="2015" name="Nature">
        <title>rRNA introns, odd ribosomes, and small enigmatic genomes across a large radiation of phyla.</title>
        <authorList>
            <person name="Brown C.T."/>
            <person name="Hug L.A."/>
            <person name="Thomas B.C."/>
            <person name="Sharon I."/>
            <person name="Castelle C.J."/>
            <person name="Singh A."/>
            <person name="Wilkins M.J."/>
            <person name="Williams K.H."/>
            <person name="Banfield J.F."/>
        </authorList>
    </citation>
    <scope>NUCLEOTIDE SEQUENCE [LARGE SCALE GENOMIC DNA]</scope>
</reference>
<evidence type="ECO:0000256" key="6">
    <source>
        <dbReference type="ARBA" id="ARBA00023136"/>
    </source>
</evidence>
<keyword evidence="6 7" id="KW-0472">Membrane</keyword>
<feature type="transmembrane region" description="Helical" evidence="7">
    <location>
        <begin position="306"/>
        <end position="329"/>
    </location>
</feature>
<dbReference type="EMBL" id="LBWB01000013">
    <property type="protein sequence ID" value="KKR00341.1"/>
    <property type="molecule type" value="Genomic_DNA"/>
</dbReference>
<dbReference type="STRING" id="1618574.UT24_C0013G0007"/>
<dbReference type="Proteomes" id="UP000033881">
    <property type="component" value="Unassembled WGS sequence"/>
</dbReference>
<feature type="transmembrane region" description="Helical" evidence="7">
    <location>
        <begin position="402"/>
        <end position="419"/>
    </location>
</feature>
<evidence type="ECO:0000256" key="2">
    <source>
        <dbReference type="ARBA" id="ARBA00007430"/>
    </source>
</evidence>
<feature type="transmembrane region" description="Helical" evidence="7">
    <location>
        <begin position="190"/>
        <end position="209"/>
    </location>
</feature>
<feature type="transmembrane region" description="Helical" evidence="7">
    <location>
        <begin position="431"/>
        <end position="452"/>
    </location>
</feature>
<evidence type="ECO:0000256" key="5">
    <source>
        <dbReference type="ARBA" id="ARBA00022989"/>
    </source>
</evidence>
<dbReference type="InterPro" id="IPR050833">
    <property type="entry name" value="Poly_Biosynth_Transport"/>
</dbReference>
<feature type="transmembrane region" description="Helical" evidence="7">
    <location>
        <begin position="458"/>
        <end position="478"/>
    </location>
</feature>
<evidence type="ECO:0000256" key="3">
    <source>
        <dbReference type="ARBA" id="ARBA00022475"/>
    </source>
</evidence>
<evidence type="ECO:0000313" key="9">
    <source>
        <dbReference type="Proteomes" id="UP000033881"/>
    </source>
</evidence>
<feature type="transmembrane region" description="Helical" evidence="7">
    <location>
        <begin position="36"/>
        <end position="53"/>
    </location>
</feature>
<feature type="transmembrane region" description="Helical" evidence="7">
    <location>
        <begin position="60"/>
        <end position="84"/>
    </location>
</feature>
<organism evidence="8 9">
    <name type="scientific">Candidatus Woesebacteria bacterium GW2011_GWB1_39_12</name>
    <dbReference type="NCBI Taxonomy" id="1618574"/>
    <lineage>
        <taxon>Bacteria</taxon>
        <taxon>Candidatus Woeseibacteriota</taxon>
    </lineage>
</organism>
<keyword evidence="5 7" id="KW-1133">Transmembrane helix</keyword>